<dbReference type="EMBL" id="AP025739">
    <property type="protein sequence ID" value="BDI33518.1"/>
    <property type="molecule type" value="Genomic_DNA"/>
</dbReference>
<dbReference type="Pfam" id="PF13581">
    <property type="entry name" value="HATPase_c_2"/>
    <property type="match status" value="1"/>
</dbReference>
<dbReference type="Proteomes" id="UP000287394">
    <property type="component" value="Chromosome"/>
</dbReference>
<protein>
    <submittedName>
        <fullName evidence="1">Uncharacterized protein</fullName>
    </submittedName>
</protein>
<dbReference type="PANTHER" id="PTHR44757:SF2">
    <property type="entry name" value="BIOFILM ARCHITECTURE MAINTENANCE PROTEIN MBAA"/>
    <property type="match status" value="1"/>
</dbReference>
<dbReference type="SUPFAM" id="SSF55874">
    <property type="entry name" value="ATPase domain of HSP90 chaperone/DNA topoisomerase II/histidine kinase"/>
    <property type="match status" value="1"/>
</dbReference>
<dbReference type="PROSITE" id="PS50112">
    <property type="entry name" value="PAS"/>
    <property type="match status" value="2"/>
</dbReference>
<name>A0A402D0S1_9BACT</name>
<dbReference type="KEGG" id="ccot:CCAX7_55690"/>
<dbReference type="OrthoDB" id="9766459at2"/>
<dbReference type="InterPro" id="IPR036890">
    <property type="entry name" value="HATPase_C_sf"/>
</dbReference>
<dbReference type="Pfam" id="PF08448">
    <property type="entry name" value="PAS_4"/>
    <property type="match status" value="1"/>
</dbReference>
<reference evidence="1 2" key="1">
    <citation type="journal article" date="2019" name="Int. J. Syst. Evol. Microbiol.">
        <title>Capsulimonas corticalis gen. nov., sp. nov., an aerobic capsulated bacterium, of a novel bacterial order, Capsulimonadales ord. nov., of the class Armatimonadia of the phylum Armatimonadetes.</title>
        <authorList>
            <person name="Li J."/>
            <person name="Kudo C."/>
            <person name="Tonouchi A."/>
        </authorList>
    </citation>
    <scope>NUCLEOTIDE SEQUENCE [LARGE SCALE GENOMIC DNA]</scope>
    <source>
        <strain evidence="1 2">AX-7</strain>
    </source>
</reference>
<keyword evidence="2" id="KW-1185">Reference proteome</keyword>
<dbReference type="InterPro" id="IPR003594">
    <property type="entry name" value="HATPase_dom"/>
</dbReference>
<dbReference type="PANTHER" id="PTHR44757">
    <property type="entry name" value="DIGUANYLATE CYCLASE DGCP"/>
    <property type="match status" value="1"/>
</dbReference>
<dbReference type="SUPFAM" id="SSF55785">
    <property type="entry name" value="PYP-like sensor domain (PAS domain)"/>
    <property type="match status" value="2"/>
</dbReference>
<dbReference type="InterPro" id="IPR000014">
    <property type="entry name" value="PAS"/>
</dbReference>
<dbReference type="InterPro" id="IPR052155">
    <property type="entry name" value="Biofilm_reg_signaling"/>
</dbReference>
<dbReference type="Gene3D" id="3.30.565.10">
    <property type="entry name" value="Histidine kinase-like ATPase, C-terminal domain"/>
    <property type="match status" value="1"/>
</dbReference>
<dbReference type="RefSeq" id="WP_119323150.1">
    <property type="nucleotide sequence ID" value="NZ_AP025739.1"/>
</dbReference>
<dbReference type="Gene3D" id="3.30.450.20">
    <property type="entry name" value="PAS domain"/>
    <property type="match status" value="2"/>
</dbReference>
<dbReference type="InterPro" id="IPR013656">
    <property type="entry name" value="PAS_4"/>
</dbReference>
<dbReference type="NCBIfam" id="TIGR00229">
    <property type="entry name" value="sensory_box"/>
    <property type="match status" value="2"/>
</dbReference>
<evidence type="ECO:0000313" key="1">
    <source>
        <dbReference type="EMBL" id="BDI33518.1"/>
    </source>
</evidence>
<dbReference type="CDD" id="cd00130">
    <property type="entry name" value="PAS"/>
    <property type="match status" value="2"/>
</dbReference>
<gene>
    <name evidence="1" type="ORF">CCAX7_55690</name>
</gene>
<dbReference type="InterPro" id="IPR035965">
    <property type="entry name" value="PAS-like_dom_sf"/>
</dbReference>
<proteinExistence type="predicted"/>
<evidence type="ECO:0000313" key="2">
    <source>
        <dbReference type="Proteomes" id="UP000287394"/>
    </source>
</evidence>
<organism evidence="1 2">
    <name type="scientific">Capsulimonas corticalis</name>
    <dbReference type="NCBI Taxonomy" id="2219043"/>
    <lineage>
        <taxon>Bacteria</taxon>
        <taxon>Bacillati</taxon>
        <taxon>Armatimonadota</taxon>
        <taxon>Armatimonadia</taxon>
        <taxon>Capsulimonadales</taxon>
        <taxon>Capsulimonadaceae</taxon>
        <taxon>Capsulimonas</taxon>
    </lineage>
</organism>
<accession>A0A402D0S1</accession>
<dbReference type="Pfam" id="PF13188">
    <property type="entry name" value="PAS_8"/>
    <property type="match status" value="1"/>
</dbReference>
<sequence>MTVPSSEDEEDGLDAAKRALAESERRYQTLFETMAQGVVYQDKNGRIISANPAAERMLGMTLEVMQGRTATDPRWRAVREDGSPFPDDERPSVRALRTGKPALGVITGFYHPELNETRWLRNDSTPELDPVDGSPVRVYSILEDITDRLKAEKAAAEASRTVVTILENVTDAFFALDKEFRYTYVNRRGEEITHKTREELLGRRVWDVYPDLIGSVFYHQYYRAMAGDGPVTFEEFYAGSQTWYRAHAYATPDGLAVYLRNITAERRAAEERAATEQRQREFMRDVLASVTNGKLHLCFSDADLPGPCPDCTGVTLTPTEGLRALRLTADEAAGAQGFSDDRRHDLVTAVSEAGMNAIVHAGGGVACVRTLPDHIVQVWIVDEGAGISVENLPRATLEKGYTTAGTLGHGMKMMLRSTDRVYLLTSPTGTTVVLEQGPNSQSPLLQNEW</sequence>
<dbReference type="AlphaFoldDB" id="A0A402D0S1"/>
<dbReference type="SMART" id="SM00091">
    <property type="entry name" value="PAS"/>
    <property type="match status" value="2"/>
</dbReference>